<evidence type="ECO:0000259" key="3">
    <source>
        <dbReference type="Pfam" id="PF03413"/>
    </source>
</evidence>
<dbReference type="InterPro" id="IPR025711">
    <property type="entry name" value="PepSY"/>
</dbReference>
<feature type="domain" description="PepSY" evidence="3">
    <location>
        <begin position="35"/>
        <end position="88"/>
    </location>
</feature>
<proteinExistence type="predicted"/>
<comment type="caution">
    <text evidence="4">The sequence shown here is derived from an EMBL/GenBank/DDBJ whole genome shotgun (WGS) entry which is preliminary data.</text>
</comment>
<reference evidence="4 5" key="1">
    <citation type="submission" date="2020-08" db="EMBL/GenBank/DDBJ databases">
        <title>A Genomic Blueprint of the Chicken Gut Microbiome.</title>
        <authorList>
            <person name="Gilroy R."/>
            <person name="Ravi A."/>
            <person name="Getino M."/>
            <person name="Pursley I."/>
            <person name="Horton D.L."/>
            <person name="Alikhan N.-F."/>
            <person name="Baker D."/>
            <person name="Gharbi K."/>
            <person name="Hall N."/>
            <person name="Watson M."/>
            <person name="Adriaenssens E.M."/>
            <person name="Foster-Nyarko E."/>
            <person name="Jarju S."/>
            <person name="Secka A."/>
            <person name="Antonio M."/>
            <person name="Oren A."/>
            <person name="Chaudhuri R."/>
            <person name="La Ragione R.M."/>
            <person name="Hildebrand F."/>
            <person name="Pallen M.J."/>
        </authorList>
    </citation>
    <scope>NUCLEOTIDE SEQUENCE [LARGE SCALE GENOMIC DNA]</scope>
    <source>
        <strain evidence="4 5">Sa1YVA6</strain>
    </source>
</reference>
<dbReference type="Proteomes" id="UP000600565">
    <property type="component" value="Unassembled WGS sequence"/>
</dbReference>
<dbReference type="RefSeq" id="WP_191703794.1">
    <property type="nucleotide sequence ID" value="NZ_JACSPW010000007.1"/>
</dbReference>
<feature type="compositionally biased region" description="Basic residues" evidence="1">
    <location>
        <begin position="99"/>
        <end position="110"/>
    </location>
</feature>
<dbReference type="EMBL" id="JACSPW010000007">
    <property type="protein sequence ID" value="MBD8033222.1"/>
    <property type="molecule type" value="Genomic_DNA"/>
</dbReference>
<protein>
    <submittedName>
        <fullName evidence="4">PepSY domain-containing protein</fullName>
    </submittedName>
</protein>
<feature type="region of interest" description="Disordered" evidence="1">
    <location>
        <begin position="95"/>
        <end position="140"/>
    </location>
</feature>
<keyword evidence="2" id="KW-0732">Signal</keyword>
<dbReference type="Pfam" id="PF03413">
    <property type="entry name" value="PepSY"/>
    <property type="match status" value="1"/>
</dbReference>
<evidence type="ECO:0000313" key="5">
    <source>
        <dbReference type="Proteomes" id="UP000600565"/>
    </source>
</evidence>
<feature type="signal peptide" evidence="2">
    <location>
        <begin position="1"/>
        <end position="21"/>
    </location>
</feature>
<evidence type="ECO:0000256" key="1">
    <source>
        <dbReference type="SAM" id="MobiDB-lite"/>
    </source>
</evidence>
<keyword evidence="5" id="KW-1185">Reference proteome</keyword>
<sequence length="140" mass="15891">MKKTFMTAAAVLSLSVSSLFAPGVEAEAASKPNYISTTKAKQLALKEVYGKIVDLDFERHKLNPHYEIEIRTAKEEVELKVDAISGDVTITDRDPLKKNLNKGKKHKLNKKDRSMEFAKAKHNHKGDMKYKGLNRDHKKR</sequence>
<dbReference type="Gene3D" id="3.10.450.40">
    <property type="match status" value="1"/>
</dbReference>
<accession>A0ABR8XMQ8</accession>
<gene>
    <name evidence="4" type="ORF">H9632_09090</name>
</gene>
<name>A0ABR8XMQ8_9BACL</name>
<feature type="chain" id="PRO_5045088892" evidence="2">
    <location>
        <begin position="22"/>
        <end position="140"/>
    </location>
</feature>
<evidence type="ECO:0000256" key="2">
    <source>
        <dbReference type="SAM" id="SignalP"/>
    </source>
</evidence>
<evidence type="ECO:0000313" key="4">
    <source>
        <dbReference type="EMBL" id="MBD8033222.1"/>
    </source>
</evidence>
<feature type="compositionally biased region" description="Basic and acidic residues" evidence="1">
    <location>
        <begin position="111"/>
        <end position="140"/>
    </location>
</feature>
<organism evidence="4 5">
    <name type="scientific">Solibacillus merdavium</name>
    <dbReference type="NCBI Taxonomy" id="2762218"/>
    <lineage>
        <taxon>Bacteria</taxon>
        <taxon>Bacillati</taxon>
        <taxon>Bacillota</taxon>
        <taxon>Bacilli</taxon>
        <taxon>Bacillales</taxon>
        <taxon>Caryophanaceae</taxon>
        <taxon>Solibacillus</taxon>
    </lineage>
</organism>